<dbReference type="CDD" id="cd05233">
    <property type="entry name" value="SDR_c"/>
    <property type="match status" value="1"/>
</dbReference>
<dbReference type="Pfam" id="PF13561">
    <property type="entry name" value="adh_short_C2"/>
    <property type="match status" value="1"/>
</dbReference>
<keyword evidence="2" id="KW-0560">Oxidoreductase</keyword>
<dbReference type="RefSeq" id="WP_308210873.1">
    <property type="nucleotide sequence ID" value="NZ_BAAAVB010000001.1"/>
</dbReference>
<evidence type="ECO:0000313" key="4">
    <source>
        <dbReference type="Proteomes" id="UP001205185"/>
    </source>
</evidence>
<dbReference type="PROSITE" id="PS00061">
    <property type="entry name" value="ADH_SHORT"/>
    <property type="match status" value="1"/>
</dbReference>
<dbReference type="EMBL" id="JAMTCO010000003">
    <property type="protein sequence ID" value="MCP2268818.1"/>
    <property type="molecule type" value="Genomic_DNA"/>
</dbReference>
<protein>
    <submittedName>
        <fullName evidence="3">3-oxoacyl-[acyl-carrier protein] reductase</fullName>
    </submittedName>
</protein>
<dbReference type="InterPro" id="IPR002347">
    <property type="entry name" value="SDR_fam"/>
</dbReference>
<dbReference type="InterPro" id="IPR020904">
    <property type="entry name" value="Sc_DH/Rdtase_CS"/>
</dbReference>
<keyword evidence="4" id="KW-1185">Reference proteome</keyword>
<dbReference type="Gene3D" id="3.40.50.720">
    <property type="entry name" value="NAD(P)-binding Rossmann-like Domain"/>
    <property type="match status" value="1"/>
</dbReference>
<comment type="similarity">
    <text evidence="1">Belongs to the short-chain dehydrogenases/reductases (SDR) family.</text>
</comment>
<proteinExistence type="inferred from homology"/>
<comment type="caution">
    <text evidence="3">The sequence shown here is derived from an EMBL/GenBank/DDBJ whole genome shotgun (WGS) entry which is preliminary data.</text>
</comment>
<dbReference type="Proteomes" id="UP001205185">
    <property type="component" value="Unassembled WGS sequence"/>
</dbReference>
<dbReference type="PANTHER" id="PTHR42760:SF133">
    <property type="entry name" value="3-OXOACYL-[ACYL-CARRIER-PROTEIN] REDUCTASE"/>
    <property type="match status" value="1"/>
</dbReference>
<evidence type="ECO:0000256" key="2">
    <source>
        <dbReference type="ARBA" id="ARBA00023002"/>
    </source>
</evidence>
<evidence type="ECO:0000313" key="3">
    <source>
        <dbReference type="EMBL" id="MCP2268818.1"/>
    </source>
</evidence>
<gene>
    <name evidence="3" type="ORF">LV75_001305</name>
</gene>
<dbReference type="PRINTS" id="PR00081">
    <property type="entry name" value="GDHRDH"/>
</dbReference>
<name>A0ABT1I8B1_9PSEU</name>
<accession>A0ABT1I8B1</accession>
<dbReference type="PANTHER" id="PTHR42760">
    <property type="entry name" value="SHORT-CHAIN DEHYDROGENASES/REDUCTASES FAMILY MEMBER"/>
    <property type="match status" value="1"/>
</dbReference>
<evidence type="ECO:0000256" key="1">
    <source>
        <dbReference type="ARBA" id="ARBA00006484"/>
    </source>
</evidence>
<sequence>MLNGKLALVTGVSRRAGIGHAIARGLAGVGADLFLHHHAAADRSWSPDPDGPAALAAELSAAHLGLDLTAPGAPEQLLAAAPAHVDILVCNHAHNGDDGPLGSLDAATLDTHWAVNTRSTLLLVQAFAAQHDGRAGGRVVLMTSGQGLGPMPNEIAYATSKAALSGITPTLADHLADRGITVNAVNPGPVDTGWPSQEQRAGLLPRFPAGRWGRPEDPAKLITWLVGPDAEWVTGQVINSEGGFRRH</sequence>
<dbReference type="SUPFAM" id="SSF51735">
    <property type="entry name" value="NAD(P)-binding Rossmann-fold domains"/>
    <property type="match status" value="1"/>
</dbReference>
<dbReference type="NCBIfam" id="NF009389">
    <property type="entry name" value="PRK12748.1"/>
    <property type="match status" value="1"/>
</dbReference>
<reference evidence="3 4" key="1">
    <citation type="submission" date="2022-06" db="EMBL/GenBank/DDBJ databases">
        <title>Genomic Encyclopedia of Archaeal and Bacterial Type Strains, Phase II (KMG-II): from individual species to whole genera.</title>
        <authorList>
            <person name="Goeker M."/>
        </authorList>
    </citation>
    <scope>NUCLEOTIDE SEQUENCE [LARGE SCALE GENOMIC DNA]</scope>
    <source>
        <strain evidence="3 4">DSM 44255</strain>
    </source>
</reference>
<dbReference type="InterPro" id="IPR036291">
    <property type="entry name" value="NAD(P)-bd_dom_sf"/>
</dbReference>
<organism evidence="3 4">
    <name type="scientific">Actinokineospora diospyrosa</name>
    <dbReference type="NCBI Taxonomy" id="103728"/>
    <lineage>
        <taxon>Bacteria</taxon>
        <taxon>Bacillati</taxon>
        <taxon>Actinomycetota</taxon>
        <taxon>Actinomycetes</taxon>
        <taxon>Pseudonocardiales</taxon>
        <taxon>Pseudonocardiaceae</taxon>
        <taxon>Actinokineospora</taxon>
    </lineage>
</organism>